<protein>
    <recommendedName>
        <fullName evidence="4">CBM1 domain-containing protein</fullName>
    </recommendedName>
</protein>
<feature type="chain" id="PRO_5040331683" description="CBM1 domain-containing protein" evidence="3">
    <location>
        <begin position="21"/>
        <end position="187"/>
    </location>
</feature>
<accession>A0A9P8CIN1</accession>
<dbReference type="SUPFAM" id="SSF57016">
    <property type="entry name" value="Plant lectins/antimicrobial peptides"/>
    <property type="match status" value="2"/>
</dbReference>
<evidence type="ECO:0000313" key="6">
    <source>
        <dbReference type="Proteomes" id="UP000887226"/>
    </source>
</evidence>
<dbReference type="InterPro" id="IPR036861">
    <property type="entry name" value="Endochitinase-like_sf"/>
</dbReference>
<dbReference type="PROSITE" id="PS51164">
    <property type="entry name" value="CBM1_2"/>
    <property type="match status" value="1"/>
</dbReference>
<keyword evidence="1" id="KW-0147">Chitin-binding</keyword>
<gene>
    <name evidence="5" type="ORF">BJ878DRAFT_478076</name>
</gene>
<evidence type="ECO:0000256" key="1">
    <source>
        <dbReference type="ARBA" id="ARBA00022669"/>
    </source>
</evidence>
<dbReference type="EMBL" id="MU253796">
    <property type="protein sequence ID" value="KAG9246661.1"/>
    <property type="molecule type" value="Genomic_DNA"/>
</dbReference>
<organism evidence="5 6">
    <name type="scientific">Calycina marina</name>
    <dbReference type="NCBI Taxonomy" id="1763456"/>
    <lineage>
        <taxon>Eukaryota</taxon>
        <taxon>Fungi</taxon>
        <taxon>Dikarya</taxon>
        <taxon>Ascomycota</taxon>
        <taxon>Pezizomycotina</taxon>
        <taxon>Leotiomycetes</taxon>
        <taxon>Helotiales</taxon>
        <taxon>Pezizellaceae</taxon>
        <taxon>Calycina</taxon>
    </lineage>
</organism>
<dbReference type="InterPro" id="IPR035971">
    <property type="entry name" value="CBD_sf"/>
</dbReference>
<evidence type="ECO:0000256" key="2">
    <source>
        <dbReference type="ARBA" id="ARBA00022729"/>
    </source>
</evidence>
<keyword evidence="6" id="KW-1185">Reference proteome</keyword>
<sequence>MHLPAVFITGLTLLVITTFANPFVPLEHRGEYGSCATTPCQPGYCCSKYKYCGKGPDYCGSAHDPNPDHDHGHDGNVGTCIGGVGGHCYGDLCCSPYGYCGTGEAYCGKPKPPPAPPAPTICLECPHPPPTSTSTPFTDPPKPEFPPPKPGWVNQWGQCGGKDYAGATVCKPPYKCTYYSAWWSDCR</sequence>
<dbReference type="Gene3D" id="3.30.60.10">
    <property type="entry name" value="Endochitinase-like"/>
    <property type="match status" value="2"/>
</dbReference>
<dbReference type="SUPFAM" id="SSF57180">
    <property type="entry name" value="Cellulose-binding domain"/>
    <property type="match status" value="1"/>
</dbReference>
<dbReference type="GO" id="GO:0008061">
    <property type="term" value="F:chitin binding"/>
    <property type="evidence" value="ECO:0007669"/>
    <property type="project" value="UniProtKB-KW"/>
</dbReference>
<evidence type="ECO:0000313" key="5">
    <source>
        <dbReference type="EMBL" id="KAG9246661.1"/>
    </source>
</evidence>
<dbReference type="GO" id="GO:0030248">
    <property type="term" value="F:cellulose binding"/>
    <property type="evidence" value="ECO:0007669"/>
    <property type="project" value="InterPro"/>
</dbReference>
<evidence type="ECO:0000259" key="4">
    <source>
        <dbReference type="PROSITE" id="PS51164"/>
    </source>
</evidence>
<comment type="caution">
    <text evidence="5">The sequence shown here is derived from an EMBL/GenBank/DDBJ whole genome shotgun (WGS) entry which is preliminary data.</text>
</comment>
<feature type="signal peptide" evidence="3">
    <location>
        <begin position="1"/>
        <end position="20"/>
    </location>
</feature>
<reference evidence="5" key="1">
    <citation type="journal article" date="2021" name="IMA Fungus">
        <title>Genomic characterization of three marine fungi, including Emericellopsis atlantica sp. nov. with signatures of a generalist lifestyle and marine biomass degradation.</title>
        <authorList>
            <person name="Hagestad O.C."/>
            <person name="Hou L."/>
            <person name="Andersen J.H."/>
            <person name="Hansen E.H."/>
            <person name="Altermark B."/>
            <person name="Li C."/>
            <person name="Kuhnert E."/>
            <person name="Cox R.J."/>
            <person name="Crous P.W."/>
            <person name="Spatafora J.W."/>
            <person name="Lail K."/>
            <person name="Amirebrahimi M."/>
            <person name="Lipzen A."/>
            <person name="Pangilinan J."/>
            <person name="Andreopoulos W."/>
            <person name="Hayes R.D."/>
            <person name="Ng V."/>
            <person name="Grigoriev I.V."/>
            <person name="Jackson S.A."/>
            <person name="Sutton T.D.S."/>
            <person name="Dobson A.D.W."/>
            <person name="Rama T."/>
        </authorList>
    </citation>
    <scope>NUCLEOTIDE SEQUENCE</scope>
    <source>
        <strain evidence="5">TRa3180A</strain>
    </source>
</reference>
<dbReference type="InterPro" id="IPR001002">
    <property type="entry name" value="Chitin-bd_1"/>
</dbReference>
<dbReference type="PROSITE" id="PS00026">
    <property type="entry name" value="CHIT_BIND_I_1"/>
    <property type="match status" value="1"/>
</dbReference>
<dbReference type="Pfam" id="PF00734">
    <property type="entry name" value="CBM_1"/>
    <property type="match status" value="1"/>
</dbReference>
<dbReference type="SMART" id="SM00236">
    <property type="entry name" value="fCBD"/>
    <property type="match status" value="1"/>
</dbReference>
<dbReference type="SMART" id="SM00270">
    <property type="entry name" value="ChtBD1"/>
    <property type="match status" value="2"/>
</dbReference>
<dbReference type="OrthoDB" id="1193027at2759"/>
<dbReference type="InterPro" id="IPR018371">
    <property type="entry name" value="Chitin-binding_1_CS"/>
</dbReference>
<dbReference type="GO" id="GO:0005576">
    <property type="term" value="C:extracellular region"/>
    <property type="evidence" value="ECO:0007669"/>
    <property type="project" value="InterPro"/>
</dbReference>
<dbReference type="Proteomes" id="UP000887226">
    <property type="component" value="Unassembled WGS sequence"/>
</dbReference>
<dbReference type="GO" id="GO:0005975">
    <property type="term" value="P:carbohydrate metabolic process"/>
    <property type="evidence" value="ECO:0007669"/>
    <property type="project" value="InterPro"/>
</dbReference>
<dbReference type="InterPro" id="IPR000254">
    <property type="entry name" value="CBD"/>
</dbReference>
<keyword evidence="2 3" id="KW-0732">Signal</keyword>
<feature type="domain" description="CBM1" evidence="4">
    <location>
        <begin position="151"/>
        <end position="187"/>
    </location>
</feature>
<name>A0A9P8CIN1_9HELO</name>
<dbReference type="AlphaFoldDB" id="A0A9P8CIN1"/>
<proteinExistence type="predicted"/>
<evidence type="ECO:0000256" key="3">
    <source>
        <dbReference type="SAM" id="SignalP"/>
    </source>
</evidence>